<dbReference type="InterPro" id="IPR036388">
    <property type="entry name" value="WH-like_DNA-bd_sf"/>
</dbReference>
<evidence type="ECO:0000313" key="3">
    <source>
        <dbReference type="Proteomes" id="UP001589645"/>
    </source>
</evidence>
<dbReference type="Gene3D" id="1.10.10.10">
    <property type="entry name" value="Winged helix-like DNA-binding domain superfamily/Winged helix DNA-binding domain"/>
    <property type="match status" value="1"/>
</dbReference>
<dbReference type="SMART" id="SM00421">
    <property type="entry name" value="HTH_LUXR"/>
    <property type="match status" value="1"/>
</dbReference>
<dbReference type="Proteomes" id="UP001589645">
    <property type="component" value="Unassembled WGS sequence"/>
</dbReference>
<dbReference type="EMBL" id="JBHMEP010000002">
    <property type="protein sequence ID" value="MFB9135432.1"/>
    <property type="molecule type" value="Genomic_DNA"/>
</dbReference>
<dbReference type="InterPro" id="IPR016032">
    <property type="entry name" value="Sig_transdc_resp-reg_C-effctor"/>
</dbReference>
<keyword evidence="3" id="KW-1185">Reference proteome</keyword>
<dbReference type="SUPFAM" id="SSF46894">
    <property type="entry name" value="C-terminal effector domain of the bipartite response regulators"/>
    <property type="match status" value="1"/>
</dbReference>
<evidence type="ECO:0000259" key="1">
    <source>
        <dbReference type="PROSITE" id="PS50043"/>
    </source>
</evidence>
<comment type="caution">
    <text evidence="2">The sequence shown here is derived from an EMBL/GenBank/DDBJ whole genome shotgun (WGS) entry which is preliminary data.</text>
</comment>
<dbReference type="CDD" id="cd06170">
    <property type="entry name" value="LuxR_C_like"/>
    <property type="match status" value="1"/>
</dbReference>
<feature type="domain" description="HTH luxR-type" evidence="1">
    <location>
        <begin position="147"/>
        <end position="212"/>
    </location>
</feature>
<evidence type="ECO:0000313" key="2">
    <source>
        <dbReference type="EMBL" id="MFB9135432.1"/>
    </source>
</evidence>
<dbReference type="InterPro" id="IPR000014">
    <property type="entry name" value="PAS"/>
</dbReference>
<protein>
    <submittedName>
        <fullName evidence="2">PAS domain-containing protein</fullName>
    </submittedName>
</protein>
<dbReference type="RefSeq" id="WP_390192299.1">
    <property type="nucleotide sequence ID" value="NZ_JBHMEP010000002.1"/>
</dbReference>
<dbReference type="InterPro" id="IPR035965">
    <property type="entry name" value="PAS-like_dom_sf"/>
</dbReference>
<dbReference type="Pfam" id="PF00196">
    <property type="entry name" value="GerE"/>
    <property type="match status" value="1"/>
</dbReference>
<name>A0ABV5HNW7_9VIBR</name>
<dbReference type="Pfam" id="PF08448">
    <property type="entry name" value="PAS_4"/>
    <property type="match status" value="1"/>
</dbReference>
<sequence>MDNQFVSLLKQIPGYWGCKNLDSVFVYVNQSYSELVGLTSPEQCIGLSEHELPSPLADCADTFKAQDKLVVESGQELKILDIHPYPDGQWRAHIFTKKPWFDYDGQVQGVIFFAQDLTDSVLFEIGHWVCQSQDKLTAVTAHDHEQYTALSHRLTPRESETLFLLLCGKKPQFIAEVMNISVKTFEGYIVKLRDKFGALNQTQLIEKALEYGFGSHIPQSLLKTQLSVILNIARPHDQMKAQEPSEQQIRA</sequence>
<gene>
    <name evidence="2" type="ORF">ACFFUV_10715</name>
</gene>
<accession>A0ABV5HNW7</accession>
<dbReference type="Gene3D" id="3.30.450.20">
    <property type="entry name" value="PAS domain"/>
    <property type="match status" value="1"/>
</dbReference>
<dbReference type="SUPFAM" id="SSF55785">
    <property type="entry name" value="PYP-like sensor domain (PAS domain)"/>
    <property type="match status" value="1"/>
</dbReference>
<proteinExistence type="predicted"/>
<dbReference type="NCBIfam" id="TIGR00229">
    <property type="entry name" value="sensory_box"/>
    <property type="match status" value="1"/>
</dbReference>
<dbReference type="InterPro" id="IPR000792">
    <property type="entry name" value="Tscrpt_reg_LuxR_C"/>
</dbReference>
<dbReference type="PROSITE" id="PS50043">
    <property type="entry name" value="HTH_LUXR_2"/>
    <property type="match status" value="1"/>
</dbReference>
<reference evidence="2 3" key="1">
    <citation type="submission" date="2024-09" db="EMBL/GenBank/DDBJ databases">
        <authorList>
            <person name="Sun Q."/>
            <person name="Mori K."/>
        </authorList>
    </citation>
    <scope>NUCLEOTIDE SEQUENCE [LARGE SCALE GENOMIC DNA]</scope>
    <source>
        <strain evidence="2 3">CECT 8064</strain>
    </source>
</reference>
<organism evidence="2 3">
    <name type="scientific">Vibrio olivae</name>
    <dbReference type="NCBI Taxonomy" id="1243002"/>
    <lineage>
        <taxon>Bacteria</taxon>
        <taxon>Pseudomonadati</taxon>
        <taxon>Pseudomonadota</taxon>
        <taxon>Gammaproteobacteria</taxon>
        <taxon>Vibrionales</taxon>
        <taxon>Vibrionaceae</taxon>
        <taxon>Vibrio</taxon>
    </lineage>
</organism>
<dbReference type="InterPro" id="IPR013656">
    <property type="entry name" value="PAS_4"/>
</dbReference>